<dbReference type="Proteomes" id="UP000235828">
    <property type="component" value="Chromosome A"/>
</dbReference>
<comment type="subcellular location">
    <subcellularLocation>
        <location evidence="1">Cell inner membrane</location>
        <topology evidence="1">Multi-pass membrane protein</topology>
    </subcellularLocation>
</comment>
<feature type="transmembrane region" description="Helical" evidence="2">
    <location>
        <begin position="99"/>
        <end position="116"/>
    </location>
</feature>
<keyword evidence="2" id="KW-0812">Transmembrane</keyword>
<reference evidence="3 4" key="1">
    <citation type="submission" date="2017-10" db="EMBL/GenBank/DDBJ databases">
        <authorList>
            <person name="Banno H."/>
            <person name="Chua N.-H."/>
        </authorList>
    </citation>
    <scope>NUCLEOTIDE SEQUENCE [LARGE SCALE GENOMIC DNA]</scope>
    <source>
        <strain evidence="3">Vibrio tapetis CECT4600</strain>
    </source>
</reference>
<accession>A0A2N8ZDI2</accession>
<evidence type="ECO:0000313" key="4">
    <source>
        <dbReference type="Proteomes" id="UP000235828"/>
    </source>
</evidence>
<keyword evidence="1 2" id="KW-0472">Membrane</keyword>
<gene>
    <name evidence="3" type="ORF">VTAP4600_A1969</name>
</gene>
<dbReference type="PANTHER" id="PTHR35813:SF1">
    <property type="entry name" value="INNER MEMBRANE PROTEIN YBAN"/>
    <property type="match status" value="1"/>
</dbReference>
<keyword evidence="1" id="KW-1003">Cell membrane</keyword>
<dbReference type="OrthoDB" id="9816293at2"/>
<feature type="transmembrane region" description="Helical" evidence="2">
    <location>
        <begin position="77"/>
        <end position="93"/>
    </location>
</feature>
<dbReference type="Pfam" id="PF04304">
    <property type="entry name" value="DUF454"/>
    <property type="match status" value="1"/>
</dbReference>
<sequence length="126" mass="14389">MKKILLMALGWVATALGFIGIFVPLLPTVPFVLLAMYCFGMTSPRFMHWLETNRWFGPVVSRIRADLGLTVREKTRILVITWLSIGLTVLFVLDNVHVQMLLVTILLMETWFILKCKTYSGQTVSQ</sequence>
<evidence type="ECO:0000256" key="2">
    <source>
        <dbReference type="SAM" id="Phobius"/>
    </source>
</evidence>
<organism evidence="3 4">
    <name type="scientific">Vibrio tapetis subsp. tapetis</name>
    <dbReference type="NCBI Taxonomy" id="1671868"/>
    <lineage>
        <taxon>Bacteria</taxon>
        <taxon>Pseudomonadati</taxon>
        <taxon>Pseudomonadota</taxon>
        <taxon>Gammaproteobacteria</taxon>
        <taxon>Vibrionales</taxon>
        <taxon>Vibrionaceae</taxon>
        <taxon>Vibrio</taxon>
    </lineage>
</organism>
<dbReference type="RefSeq" id="WP_102522525.1">
    <property type="nucleotide sequence ID" value="NZ_LT960611.1"/>
</dbReference>
<dbReference type="KEGG" id="vta:A1969"/>
<protein>
    <recommendedName>
        <fullName evidence="1">Inner membrane protein</fullName>
    </recommendedName>
</protein>
<evidence type="ECO:0000313" key="3">
    <source>
        <dbReference type="EMBL" id="SON49948.1"/>
    </source>
</evidence>
<dbReference type="EMBL" id="LT960611">
    <property type="protein sequence ID" value="SON49948.1"/>
    <property type="molecule type" value="Genomic_DNA"/>
</dbReference>
<keyword evidence="2" id="KW-1133">Transmembrane helix</keyword>
<dbReference type="GO" id="GO:0005886">
    <property type="term" value="C:plasma membrane"/>
    <property type="evidence" value="ECO:0007669"/>
    <property type="project" value="UniProtKB-SubCell"/>
</dbReference>
<dbReference type="AlphaFoldDB" id="A0A2N8ZDI2"/>
<dbReference type="PIRSF" id="PIRSF016789">
    <property type="entry name" value="DUF454"/>
    <property type="match status" value="1"/>
</dbReference>
<proteinExistence type="predicted"/>
<keyword evidence="1" id="KW-0997">Cell inner membrane</keyword>
<name>A0A2N8ZDI2_9VIBR</name>
<keyword evidence="4" id="KW-1185">Reference proteome</keyword>
<dbReference type="InterPro" id="IPR007401">
    <property type="entry name" value="DUF454"/>
</dbReference>
<dbReference type="PANTHER" id="PTHR35813">
    <property type="entry name" value="INNER MEMBRANE PROTEIN YBAN"/>
    <property type="match status" value="1"/>
</dbReference>
<evidence type="ECO:0000256" key="1">
    <source>
        <dbReference type="PIRNR" id="PIRNR016789"/>
    </source>
</evidence>